<keyword evidence="2" id="KW-0812">Transmembrane</keyword>
<dbReference type="KEGG" id="ehx:EMIHUDRAFT_250858"/>
<dbReference type="RefSeq" id="XP_005756081.1">
    <property type="nucleotide sequence ID" value="XM_005756024.1"/>
</dbReference>
<feature type="transmembrane region" description="Helical" evidence="2">
    <location>
        <begin position="197"/>
        <end position="216"/>
    </location>
</feature>
<reference evidence="3" key="2">
    <citation type="submission" date="2024-10" db="UniProtKB">
        <authorList>
            <consortium name="EnsemblProtists"/>
        </authorList>
    </citation>
    <scope>IDENTIFICATION</scope>
</reference>
<keyword evidence="2" id="KW-1133">Transmembrane helix</keyword>
<sequence length="426" mass="44274">MQGEPATQRPGPNEQPVSVMEKLQQLGLLGQAMTDRIVQGNASVVELQRPCVTSGTLADTAAAPDAGEKGSPDEGVGKEDHREAAKGLVSSLVAAAQSANPVAVAEPSVAAEAVMLEEPGEKAQGFAVCTAGSGSQGVAEPQPAGPAAAAGAETRPSSAGRGSQRSGWQKLDEGEGGAPGSYPTRPRLLQLLCSPRFFAVASTFSLVLVVVIAAVLHGPGGIHRAAAPELERLFRSSAGVVVRMLECGKWKETATAADYECDGSATASPDTSPAAAWDLLGAASWPDPVISTCHEDPAARLKELAAVLGRCCSGECPALYHSGTTRVKVAQLRHSFSKWRTEACADDSPVRIGSRPCHCTAPRDCEGTACLLSEEYDCGHTQVHVRFTAHDILAVLLYNKWSGDAFAFDEDALTVARAAQESVSPL</sequence>
<evidence type="ECO:0000256" key="2">
    <source>
        <dbReference type="SAM" id="Phobius"/>
    </source>
</evidence>
<feature type="compositionally biased region" description="Polar residues" evidence="1">
    <location>
        <begin position="155"/>
        <end position="167"/>
    </location>
</feature>
<dbReference type="GeneID" id="17249803"/>
<evidence type="ECO:0000313" key="3">
    <source>
        <dbReference type="EnsemblProtists" id="EOD03652"/>
    </source>
</evidence>
<feature type="compositionally biased region" description="Low complexity" evidence="1">
    <location>
        <begin position="136"/>
        <end position="153"/>
    </location>
</feature>
<evidence type="ECO:0000313" key="4">
    <source>
        <dbReference type="Proteomes" id="UP000013827"/>
    </source>
</evidence>
<name>A0A0D3HXB7_EMIH1</name>
<reference evidence="4" key="1">
    <citation type="journal article" date="2013" name="Nature">
        <title>Pan genome of the phytoplankton Emiliania underpins its global distribution.</title>
        <authorList>
            <person name="Read B.A."/>
            <person name="Kegel J."/>
            <person name="Klute M.J."/>
            <person name="Kuo A."/>
            <person name="Lefebvre S.C."/>
            <person name="Maumus F."/>
            <person name="Mayer C."/>
            <person name="Miller J."/>
            <person name="Monier A."/>
            <person name="Salamov A."/>
            <person name="Young J."/>
            <person name="Aguilar M."/>
            <person name="Claverie J.M."/>
            <person name="Frickenhaus S."/>
            <person name="Gonzalez K."/>
            <person name="Herman E.K."/>
            <person name="Lin Y.C."/>
            <person name="Napier J."/>
            <person name="Ogata H."/>
            <person name="Sarno A.F."/>
            <person name="Shmutz J."/>
            <person name="Schroeder D."/>
            <person name="de Vargas C."/>
            <person name="Verret F."/>
            <person name="von Dassow P."/>
            <person name="Valentin K."/>
            <person name="Van de Peer Y."/>
            <person name="Wheeler G."/>
            <person name="Dacks J.B."/>
            <person name="Delwiche C.F."/>
            <person name="Dyhrman S.T."/>
            <person name="Glockner G."/>
            <person name="John U."/>
            <person name="Richards T."/>
            <person name="Worden A.Z."/>
            <person name="Zhang X."/>
            <person name="Grigoriev I.V."/>
            <person name="Allen A.E."/>
            <person name="Bidle K."/>
            <person name="Borodovsky M."/>
            <person name="Bowler C."/>
            <person name="Brownlee C."/>
            <person name="Cock J.M."/>
            <person name="Elias M."/>
            <person name="Gladyshev V.N."/>
            <person name="Groth M."/>
            <person name="Guda C."/>
            <person name="Hadaegh A."/>
            <person name="Iglesias-Rodriguez M.D."/>
            <person name="Jenkins J."/>
            <person name="Jones B.M."/>
            <person name="Lawson T."/>
            <person name="Leese F."/>
            <person name="Lindquist E."/>
            <person name="Lobanov A."/>
            <person name="Lomsadze A."/>
            <person name="Malik S.B."/>
            <person name="Marsh M.E."/>
            <person name="Mackinder L."/>
            <person name="Mock T."/>
            <person name="Mueller-Roeber B."/>
            <person name="Pagarete A."/>
            <person name="Parker M."/>
            <person name="Probert I."/>
            <person name="Quesneville H."/>
            <person name="Raines C."/>
            <person name="Rensing S.A."/>
            <person name="Riano-Pachon D.M."/>
            <person name="Richier S."/>
            <person name="Rokitta S."/>
            <person name="Shiraiwa Y."/>
            <person name="Soanes D.M."/>
            <person name="van der Giezen M."/>
            <person name="Wahlund T.M."/>
            <person name="Williams B."/>
            <person name="Wilson W."/>
            <person name="Wolfe G."/>
            <person name="Wurch L.L."/>
        </authorList>
    </citation>
    <scope>NUCLEOTIDE SEQUENCE</scope>
</reference>
<feature type="region of interest" description="Disordered" evidence="1">
    <location>
        <begin position="55"/>
        <end position="83"/>
    </location>
</feature>
<dbReference type="PaxDb" id="2903-EOD03652"/>
<evidence type="ECO:0000256" key="1">
    <source>
        <dbReference type="SAM" id="MobiDB-lite"/>
    </source>
</evidence>
<dbReference type="AlphaFoldDB" id="A0A0D3HXB7"/>
<protein>
    <submittedName>
        <fullName evidence="3">Uncharacterized protein</fullName>
    </submittedName>
</protein>
<dbReference type="Proteomes" id="UP000013827">
    <property type="component" value="Unassembled WGS sequence"/>
</dbReference>
<organism evidence="3 4">
    <name type="scientific">Emiliania huxleyi (strain CCMP1516)</name>
    <dbReference type="NCBI Taxonomy" id="280463"/>
    <lineage>
        <taxon>Eukaryota</taxon>
        <taxon>Haptista</taxon>
        <taxon>Haptophyta</taxon>
        <taxon>Prymnesiophyceae</taxon>
        <taxon>Isochrysidales</taxon>
        <taxon>Noelaerhabdaceae</taxon>
        <taxon>Emiliania</taxon>
    </lineage>
</organism>
<accession>A0A0D3HXB7</accession>
<dbReference type="EnsemblProtists" id="EOD03652">
    <property type="protein sequence ID" value="EOD03652"/>
    <property type="gene ID" value="EMIHUDRAFT_250858"/>
</dbReference>
<feature type="region of interest" description="Disordered" evidence="1">
    <location>
        <begin position="131"/>
        <end position="180"/>
    </location>
</feature>
<feature type="compositionally biased region" description="Basic and acidic residues" evidence="1">
    <location>
        <begin position="66"/>
        <end position="83"/>
    </location>
</feature>
<proteinExistence type="predicted"/>
<keyword evidence="2" id="KW-0472">Membrane</keyword>
<keyword evidence="4" id="KW-1185">Reference proteome</keyword>
<dbReference type="HOGENOM" id="CLU_654593_0_0_1"/>